<sequence>MKDKIILYNSPEAASIKTITGWVDRDGRFWGDNEHQARYCGATHNVCDKHPNQEPFVINWGCPACKKEHQQERFNSFERIKWDGKASVAMFFGDKYFFDIDDIRNYCKEHEVSVDDLKLVLCKPNYPEALDPNDIFVDILPEDGEVSPELYEAFEKLNKVIDKHAPLSWSPIDKAVIVTLD</sequence>
<name>A0ABS0W9S4_9GAMM</name>
<protein>
    <recommendedName>
        <fullName evidence="3">Phage protein</fullName>
    </recommendedName>
</protein>
<keyword evidence="2" id="KW-1185">Reference proteome</keyword>
<proteinExistence type="predicted"/>
<evidence type="ECO:0008006" key="3">
    <source>
        <dbReference type="Google" id="ProtNLM"/>
    </source>
</evidence>
<evidence type="ECO:0000313" key="2">
    <source>
        <dbReference type="Proteomes" id="UP000619976"/>
    </source>
</evidence>
<organism evidence="1 2">
    <name type="scientific">Proteus penneri</name>
    <dbReference type="NCBI Taxonomy" id="102862"/>
    <lineage>
        <taxon>Bacteria</taxon>
        <taxon>Pseudomonadati</taxon>
        <taxon>Pseudomonadota</taxon>
        <taxon>Gammaproteobacteria</taxon>
        <taxon>Enterobacterales</taxon>
        <taxon>Morganellaceae</taxon>
        <taxon>Proteus</taxon>
    </lineage>
</organism>
<dbReference type="EMBL" id="JAEKCB010000008">
    <property type="protein sequence ID" value="MBJ2118926.1"/>
    <property type="molecule type" value="Genomic_DNA"/>
</dbReference>
<accession>A0ABS0W9S4</accession>
<dbReference type="Proteomes" id="UP000619976">
    <property type="component" value="Unassembled WGS sequence"/>
</dbReference>
<evidence type="ECO:0000313" key="1">
    <source>
        <dbReference type="EMBL" id="MBJ2118926.1"/>
    </source>
</evidence>
<gene>
    <name evidence="1" type="ORF">JFQ69_14780</name>
</gene>
<dbReference type="RefSeq" id="WP_198813393.1">
    <property type="nucleotide sequence ID" value="NZ_JAEKCB010000008.1"/>
</dbReference>
<reference evidence="1 2" key="1">
    <citation type="submission" date="2020-12" db="EMBL/GenBank/DDBJ databases">
        <title>Enhanced detection system for hospital associated transmission using whole genome sequencing surveillance.</title>
        <authorList>
            <person name="Harrison L.H."/>
            <person name="Van Tyne D."/>
            <person name="Marsh J.W."/>
            <person name="Griffith M.P."/>
            <person name="Snyder D.J."/>
            <person name="Cooper V.S."/>
            <person name="Mustapha M."/>
        </authorList>
    </citation>
    <scope>NUCLEOTIDE SEQUENCE [LARGE SCALE GENOMIC DNA]</scope>
    <source>
        <strain evidence="1 2">PR00195</strain>
    </source>
</reference>
<comment type="caution">
    <text evidence="1">The sequence shown here is derived from an EMBL/GenBank/DDBJ whole genome shotgun (WGS) entry which is preliminary data.</text>
</comment>